<dbReference type="SMART" id="SM01083">
    <property type="entry name" value="Cir_N"/>
    <property type="match status" value="1"/>
</dbReference>
<keyword evidence="4" id="KW-0747">Spliceosome</keyword>
<name>A0AAN6TNK3_9PEZI</name>
<evidence type="ECO:0000256" key="6">
    <source>
        <dbReference type="ARBA" id="ARBA00023187"/>
    </source>
</evidence>
<comment type="subcellular location">
    <subcellularLocation>
        <location evidence="1">Nucleus</location>
    </subcellularLocation>
</comment>
<keyword evidence="6" id="KW-0508">mRNA splicing</keyword>
<dbReference type="PANTHER" id="PTHR16196">
    <property type="entry name" value="CELL CYCLE CONTROL PROTEIN CWF25"/>
    <property type="match status" value="1"/>
</dbReference>
<dbReference type="EMBL" id="MU853332">
    <property type="protein sequence ID" value="KAK4117768.1"/>
    <property type="molecule type" value="Genomic_DNA"/>
</dbReference>
<dbReference type="PANTHER" id="PTHR16196:SF0">
    <property type="entry name" value="PRE-MRNA-SPLICING FACTOR CWC25 HOMOLOG"/>
    <property type="match status" value="1"/>
</dbReference>
<sequence>MGSGDLNMKKSWHPQRSGNVAATQKAEAEAIAERKKLQQRLQEIEEERRKEEIQKALEAAGGKRRVERVEWMYSGPTDGQAGDAAENEAYLLGKRRIDKLLQDNEVKKLQKQPSQDLLAAAPTAAVTNSRDIASKIREDPLLAIKRQEQQAYEAMMNDPIKRRQLLASMGIDDNQDKAKHKEERRHKHRHSHHRSHRHHGDDRDDERRGRRRRSYSRDRSKSPRRYDSEDEQDRRKWRRGSRDRRRDRSESSDSLDRRDRRNGHGRRSSRRRRDSRERRNSRDRWARPDDGRADRPRERDGRSRRDSRSSSPPLRKKDRSPNRDGKRARDQSTERDGPPRGSTERPNGHRVGGDRSYHPKGARGRDLDRNQDHAGPSRRDERRPSNGESDMDKAEQERARKLAAMQEAATDLDQDRQRRLAAIEERERAAQESDARVRERNKRFGGDAGFMNQLHSRAAELKVADRVGRR</sequence>
<keyword evidence="11" id="KW-1185">Reference proteome</keyword>
<feature type="compositionally biased region" description="Basic and acidic residues" evidence="8">
    <location>
        <begin position="132"/>
        <end position="141"/>
    </location>
</feature>
<reference evidence="10" key="2">
    <citation type="submission" date="2023-05" db="EMBL/GenBank/DDBJ databases">
        <authorList>
            <consortium name="Lawrence Berkeley National Laboratory"/>
            <person name="Steindorff A."/>
            <person name="Hensen N."/>
            <person name="Bonometti L."/>
            <person name="Westerberg I."/>
            <person name="Brannstrom I.O."/>
            <person name="Guillou S."/>
            <person name="Cros-Aarteil S."/>
            <person name="Calhoun S."/>
            <person name="Haridas S."/>
            <person name="Kuo A."/>
            <person name="Mondo S."/>
            <person name="Pangilinan J."/>
            <person name="Riley R."/>
            <person name="Labutti K."/>
            <person name="Andreopoulos B."/>
            <person name="Lipzen A."/>
            <person name="Chen C."/>
            <person name="Yanf M."/>
            <person name="Daum C."/>
            <person name="Ng V."/>
            <person name="Clum A."/>
            <person name="Ohm R."/>
            <person name="Martin F."/>
            <person name="Silar P."/>
            <person name="Natvig D."/>
            <person name="Lalanne C."/>
            <person name="Gautier V."/>
            <person name="Ament-Velasquez S.L."/>
            <person name="Kruys A."/>
            <person name="Hutchinson M.I."/>
            <person name="Powell A.J."/>
            <person name="Barry K."/>
            <person name="Miller A.N."/>
            <person name="Grigoriev I.V."/>
            <person name="Debuchy R."/>
            <person name="Gladieux P."/>
            <person name="Thoren M.H."/>
            <person name="Johannesson H."/>
        </authorList>
    </citation>
    <scope>NUCLEOTIDE SEQUENCE</scope>
    <source>
        <strain evidence="10">CBS 508.74</strain>
    </source>
</reference>
<evidence type="ECO:0000256" key="4">
    <source>
        <dbReference type="ARBA" id="ARBA00022728"/>
    </source>
</evidence>
<dbReference type="GeneID" id="89942584"/>
<dbReference type="Proteomes" id="UP001302812">
    <property type="component" value="Unassembled WGS sequence"/>
</dbReference>
<dbReference type="GO" id="GO:0000398">
    <property type="term" value="P:mRNA splicing, via spliceosome"/>
    <property type="evidence" value="ECO:0007669"/>
    <property type="project" value="TreeGrafter"/>
</dbReference>
<feature type="compositionally biased region" description="Basic and acidic residues" evidence="8">
    <location>
        <begin position="413"/>
        <end position="445"/>
    </location>
</feature>
<dbReference type="InterPro" id="IPR019339">
    <property type="entry name" value="CIR_N_dom"/>
</dbReference>
<feature type="compositionally biased region" description="Basic residues" evidence="8">
    <location>
        <begin position="260"/>
        <end position="273"/>
    </location>
</feature>
<feature type="compositionally biased region" description="Basic and acidic residues" evidence="8">
    <location>
        <begin position="215"/>
        <end position="227"/>
    </location>
</feature>
<comment type="similarity">
    <text evidence="2">Belongs to the CWC25 family.</text>
</comment>
<feature type="compositionally biased region" description="Basic and acidic residues" evidence="8">
    <location>
        <begin position="319"/>
        <end position="400"/>
    </location>
</feature>
<accession>A0AAN6TNK3</accession>
<evidence type="ECO:0000256" key="2">
    <source>
        <dbReference type="ARBA" id="ARBA00006695"/>
    </source>
</evidence>
<evidence type="ECO:0000313" key="10">
    <source>
        <dbReference type="EMBL" id="KAK4117768.1"/>
    </source>
</evidence>
<feature type="compositionally biased region" description="Basic and acidic residues" evidence="8">
    <location>
        <begin position="274"/>
        <end position="308"/>
    </location>
</feature>
<feature type="compositionally biased region" description="Basic residues" evidence="8">
    <location>
        <begin position="182"/>
        <end position="198"/>
    </location>
</feature>
<keyword evidence="7" id="KW-0539">Nucleus</keyword>
<evidence type="ECO:0000259" key="9">
    <source>
        <dbReference type="SMART" id="SM01083"/>
    </source>
</evidence>
<keyword evidence="5" id="KW-0175">Coiled coil</keyword>
<dbReference type="AlphaFoldDB" id="A0AAN6TNK3"/>
<keyword evidence="3" id="KW-0507">mRNA processing</keyword>
<gene>
    <name evidence="10" type="ORF">N656DRAFT_825817</name>
</gene>
<evidence type="ECO:0000313" key="11">
    <source>
        <dbReference type="Proteomes" id="UP001302812"/>
    </source>
</evidence>
<feature type="compositionally biased region" description="Basic and acidic residues" evidence="8">
    <location>
        <begin position="244"/>
        <end position="259"/>
    </location>
</feature>
<feature type="region of interest" description="Disordered" evidence="8">
    <location>
        <begin position="163"/>
        <end position="449"/>
    </location>
</feature>
<comment type="caution">
    <text evidence="10">The sequence shown here is derived from an EMBL/GenBank/DDBJ whole genome shotgun (WGS) entry which is preliminary data.</text>
</comment>
<dbReference type="InterPro" id="IPR022209">
    <property type="entry name" value="CWC25"/>
</dbReference>
<evidence type="ECO:0000256" key="1">
    <source>
        <dbReference type="ARBA" id="ARBA00004123"/>
    </source>
</evidence>
<dbReference type="InterPro" id="IPR051376">
    <property type="entry name" value="CWC25_splicing_factor"/>
</dbReference>
<feature type="compositionally biased region" description="Basic and acidic residues" evidence="8">
    <location>
        <begin position="199"/>
        <end position="208"/>
    </location>
</feature>
<evidence type="ECO:0000256" key="5">
    <source>
        <dbReference type="ARBA" id="ARBA00023054"/>
    </source>
</evidence>
<dbReference type="RefSeq" id="XP_064675338.1">
    <property type="nucleotide sequence ID" value="XM_064818457.1"/>
</dbReference>
<dbReference type="Pfam" id="PF12542">
    <property type="entry name" value="CWC25"/>
    <property type="match status" value="1"/>
</dbReference>
<proteinExistence type="inferred from homology"/>
<evidence type="ECO:0000256" key="3">
    <source>
        <dbReference type="ARBA" id="ARBA00022664"/>
    </source>
</evidence>
<evidence type="ECO:0000256" key="8">
    <source>
        <dbReference type="SAM" id="MobiDB-lite"/>
    </source>
</evidence>
<protein>
    <recommendedName>
        <fullName evidence="9">CBF1-interacting co-repressor CIR N-terminal domain-containing protein</fullName>
    </recommendedName>
</protein>
<dbReference type="GO" id="GO:0005684">
    <property type="term" value="C:U2-type spliceosomal complex"/>
    <property type="evidence" value="ECO:0007669"/>
    <property type="project" value="TreeGrafter"/>
</dbReference>
<feature type="domain" description="CBF1-interacting co-repressor CIR N-terminal" evidence="9">
    <location>
        <begin position="11"/>
        <end position="47"/>
    </location>
</feature>
<feature type="region of interest" description="Disordered" evidence="8">
    <location>
        <begin position="109"/>
        <end position="141"/>
    </location>
</feature>
<dbReference type="Pfam" id="PF10197">
    <property type="entry name" value="Cir_N"/>
    <property type="match status" value="1"/>
</dbReference>
<evidence type="ECO:0000256" key="7">
    <source>
        <dbReference type="ARBA" id="ARBA00023242"/>
    </source>
</evidence>
<organism evidence="10 11">
    <name type="scientific">Canariomyces notabilis</name>
    <dbReference type="NCBI Taxonomy" id="2074819"/>
    <lineage>
        <taxon>Eukaryota</taxon>
        <taxon>Fungi</taxon>
        <taxon>Dikarya</taxon>
        <taxon>Ascomycota</taxon>
        <taxon>Pezizomycotina</taxon>
        <taxon>Sordariomycetes</taxon>
        <taxon>Sordariomycetidae</taxon>
        <taxon>Sordariales</taxon>
        <taxon>Chaetomiaceae</taxon>
        <taxon>Canariomyces</taxon>
    </lineage>
</organism>
<reference evidence="10" key="1">
    <citation type="journal article" date="2023" name="Mol. Phylogenet. Evol.">
        <title>Genome-scale phylogeny and comparative genomics of the fungal order Sordariales.</title>
        <authorList>
            <person name="Hensen N."/>
            <person name="Bonometti L."/>
            <person name="Westerberg I."/>
            <person name="Brannstrom I.O."/>
            <person name="Guillou S."/>
            <person name="Cros-Aarteil S."/>
            <person name="Calhoun S."/>
            <person name="Haridas S."/>
            <person name="Kuo A."/>
            <person name="Mondo S."/>
            <person name="Pangilinan J."/>
            <person name="Riley R."/>
            <person name="LaButti K."/>
            <person name="Andreopoulos B."/>
            <person name="Lipzen A."/>
            <person name="Chen C."/>
            <person name="Yan M."/>
            <person name="Daum C."/>
            <person name="Ng V."/>
            <person name="Clum A."/>
            <person name="Steindorff A."/>
            <person name="Ohm R.A."/>
            <person name="Martin F."/>
            <person name="Silar P."/>
            <person name="Natvig D.O."/>
            <person name="Lalanne C."/>
            <person name="Gautier V."/>
            <person name="Ament-Velasquez S.L."/>
            <person name="Kruys A."/>
            <person name="Hutchinson M.I."/>
            <person name="Powell A.J."/>
            <person name="Barry K."/>
            <person name="Miller A.N."/>
            <person name="Grigoriev I.V."/>
            <person name="Debuchy R."/>
            <person name="Gladieux P."/>
            <person name="Hiltunen Thoren M."/>
            <person name="Johannesson H."/>
        </authorList>
    </citation>
    <scope>NUCLEOTIDE SEQUENCE</scope>
    <source>
        <strain evidence="10">CBS 508.74</strain>
    </source>
</reference>
<feature type="region of interest" description="Disordered" evidence="8">
    <location>
        <begin position="1"/>
        <end position="27"/>
    </location>
</feature>